<sequence>MKTIIRFFTIGVAAILLAYYSFNLRQEGVFNKNTIQPLSATGTTSPTQPLNGKTIIIDPGHGGKDVGAIGGQNTYEKDVTLPTALKIQRKLQEEGAHVIISRSDDVTVSLSERANMASIHDADLFVSIHFDAYDDPDVHGITVYFNETTDQPLAQQLHDGIFKSDLQTKDRGVKFGDYRVLRENIKPAILLELGYLSNKNENFRITSTSYQELLSAAVVRGIVDALM</sequence>
<dbReference type="Proteomes" id="UP000250369">
    <property type="component" value="Unassembled WGS sequence"/>
</dbReference>
<dbReference type="PANTHER" id="PTHR30404">
    <property type="entry name" value="N-ACETYLMURAMOYL-L-ALANINE AMIDASE"/>
    <property type="match status" value="1"/>
</dbReference>
<dbReference type="GO" id="GO:0008745">
    <property type="term" value="F:N-acetylmuramoyl-L-alanine amidase activity"/>
    <property type="evidence" value="ECO:0007669"/>
    <property type="project" value="InterPro"/>
</dbReference>
<evidence type="ECO:0000259" key="1">
    <source>
        <dbReference type="SMART" id="SM00646"/>
    </source>
</evidence>
<dbReference type="RefSeq" id="WP_113031571.1">
    <property type="nucleotide sequence ID" value="NZ_QMFB01000007.1"/>
</dbReference>
<dbReference type="SMART" id="SM00646">
    <property type="entry name" value="Ami_3"/>
    <property type="match status" value="1"/>
</dbReference>
<organism evidence="2 3">
    <name type="scientific">Paenibacillus contaminans</name>
    <dbReference type="NCBI Taxonomy" id="450362"/>
    <lineage>
        <taxon>Bacteria</taxon>
        <taxon>Bacillati</taxon>
        <taxon>Bacillota</taxon>
        <taxon>Bacilli</taxon>
        <taxon>Bacillales</taxon>
        <taxon>Paenibacillaceae</taxon>
        <taxon>Paenibacillus</taxon>
    </lineage>
</organism>
<accession>A0A329MPQ3</accession>
<name>A0A329MPQ3_9BACL</name>
<feature type="domain" description="MurNAc-LAA" evidence="1">
    <location>
        <begin position="114"/>
        <end position="223"/>
    </location>
</feature>
<dbReference type="EMBL" id="QMFB01000007">
    <property type="protein sequence ID" value="RAV20713.1"/>
    <property type="molecule type" value="Genomic_DNA"/>
</dbReference>
<protein>
    <submittedName>
        <fullName evidence="2">N-acetylmuramoyl-L-alanine amidase</fullName>
    </submittedName>
</protein>
<evidence type="ECO:0000313" key="3">
    <source>
        <dbReference type="Proteomes" id="UP000250369"/>
    </source>
</evidence>
<dbReference type="Pfam" id="PF01520">
    <property type="entry name" value="Amidase_3"/>
    <property type="match status" value="1"/>
</dbReference>
<dbReference type="Gene3D" id="3.40.630.40">
    <property type="entry name" value="Zn-dependent exopeptidases"/>
    <property type="match status" value="1"/>
</dbReference>
<dbReference type="SUPFAM" id="SSF53187">
    <property type="entry name" value="Zn-dependent exopeptidases"/>
    <property type="match status" value="1"/>
</dbReference>
<dbReference type="InterPro" id="IPR050695">
    <property type="entry name" value="N-acetylmuramoyl_amidase_3"/>
</dbReference>
<dbReference type="GO" id="GO:0030288">
    <property type="term" value="C:outer membrane-bounded periplasmic space"/>
    <property type="evidence" value="ECO:0007669"/>
    <property type="project" value="TreeGrafter"/>
</dbReference>
<dbReference type="PANTHER" id="PTHR30404:SF7">
    <property type="entry name" value="CELL WALL AMIDASE LYTH-RELATED"/>
    <property type="match status" value="1"/>
</dbReference>
<dbReference type="AlphaFoldDB" id="A0A329MPQ3"/>
<proteinExistence type="predicted"/>
<evidence type="ECO:0000313" key="2">
    <source>
        <dbReference type="EMBL" id="RAV20713.1"/>
    </source>
</evidence>
<reference evidence="2 3" key="1">
    <citation type="journal article" date="2009" name="Int. J. Syst. Evol. Microbiol.">
        <title>Paenibacillus contaminans sp. nov., isolated from a contaminated laboratory plate.</title>
        <authorList>
            <person name="Chou J.H."/>
            <person name="Lee J.H."/>
            <person name="Lin M.C."/>
            <person name="Chang P.S."/>
            <person name="Arun A.B."/>
            <person name="Young C.C."/>
            <person name="Chen W.M."/>
        </authorList>
    </citation>
    <scope>NUCLEOTIDE SEQUENCE [LARGE SCALE GENOMIC DNA]</scope>
    <source>
        <strain evidence="2 3">CKOBP-6</strain>
    </source>
</reference>
<dbReference type="InterPro" id="IPR002508">
    <property type="entry name" value="MurNAc-LAA_cat"/>
</dbReference>
<dbReference type="GO" id="GO:0009253">
    <property type="term" value="P:peptidoglycan catabolic process"/>
    <property type="evidence" value="ECO:0007669"/>
    <property type="project" value="InterPro"/>
</dbReference>
<keyword evidence="3" id="KW-1185">Reference proteome</keyword>
<dbReference type="OrthoDB" id="9806267at2"/>
<gene>
    <name evidence="2" type="ORF">DQG23_14495</name>
</gene>
<comment type="caution">
    <text evidence="2">The sequence shown here is derived from an EMBL/GenBank/DDBJ whole genome shotgun (WGS) entry which is preliminary data.</text>
</comment>
<dbReference type="CDD" id="cd02696">
    <property type="entry name" value="MurNAc-LAA"/>
    <property type="match status" value="1"/>
</dbReference>